<keyword evidence="1" id="KW-0812">Transmembrane</keyword>
<dbReference type="RefSeq" id="WP_002604535.1">
    <property type="nucleotide sequence ID" value="NZ_CACRUH010000058.1"/>
</dbReference>
<keyword evidence="1" id="KW-0472">Membrane</keyword>
<dbReference type="EMBL" id="QTJW01000022">
    <property type="protein sequence ID" value="RGD67734.1"/>
    <property type="molecule type" value="Genomic_DNA"/>
</dbReference>
<gene>
    <name evidence="2" type="ORF">DWX31_25810</name>
</gene>
<reference evidence="2 3" key="1">
    <citation type="submission" date="2018-08" db="EMBL/GenBank/DDBJ databases">
        <title>A genome reference for cultivated species of the human gut microbiota.</title>
        <authorList>
            <person name="Zou Y."/>
            <person name="Xue W."/>
            <person name="Luo G."/>
        </authorList>
    </citation>
    <scope>NUCLEOTIDE SEQUENCE [LARGE SCALE GENOMIC DNA]</scope>
    <source>
        <strain evidence="2 3">AF19-13AC</strain>
    </source>
</reference>
<accession>A0A3E3DEQ9</accession>
<feature type="transmembrane region" description="Helical" evidence="1">
    <location>
        <begin position="7"/>
        <end position="26"/>
    </location>
</feature>
<keyword evidence="1" id="KW-1133">Transmembrane helix</keyword>
<name>A0A3E3DEQ9_9FIRM</name>
<organism evidence="2 3">
    <name type="scientific">Hungatella hathewayi</name>
    <dbReference type="NCBI Taxonomy" id="154046"/>
    <lineage>
        <taxon>Bacteria</taxon>
        <taxon>Bacillati</taxon>
        <taxon>Bacillota</taxon>
        <taxon>Clostridia</taxon>
        <taxon>Lachnospirales</taxon>
        <taxon>Lachnospiraceae</taxon>
        <taxon>Hungatella</taxon>
    </lineage>
</organism>
<dbReference type="Proteomes" id="UP000261023">
    <property type="component" value="Unassembled WGS sequence"/>
</dbReference>
<dbReference type="AlphaFoldDB" id="A0A3E3DEQ9"/>
<feature type="transmembrane region" description="Helical" evidence="1">
    <location>
        <begin position="59"/>
        <end position="76"/>
    </location>
</feature>
<feature type="transmembrane region" description="Helical" evidence="1">
    <location>
        <begin position="32"/>
        <end position="47"/>
    </location>
</feature>
<evidence type="ECO:0000313" key="3">
    <source>
        <dbReference type="Proteomes" id="UP000261023"/>
    </source>
</evidence>
<sequence>MNEHHDTSLWLLAAVPLGATLVLHAVFGPVPLVWLATAVLNLILLILDSRQAKNEGNGYSFWLFLSGLIIMPFYLYRRTVKTSGKYQYLAAWIILYLCDLALLQIL</sequence>
<proteinExistence type="predicted"/>
<evidence type="ECO:0000313" key="2">
    <source>
        <dbReference type="EMBL" id="RGD67734.1"/>
    </source>
</evidence>
<comment type="caution">
    <text evidence="2">The sequence shown here is derived from an EMBL/GenBank/DDBJ whole genome shotgun (WGS) entry which is preliminary data.</text>
</comment>
<evidence type="ECO:0000256" key="1">
    <source>
        <dbReference type="SAM" id="Phobius"/>
    </source>
</evidence>
<protein>
    <submittedName>
        <fullName evidence="2">Uncharacterized protein</fullName>
    </submittedName>
</protein>
<feature type="transmembrane region" description="Helical" evidence="1">
    <location>
        <begin position="88"/>
        <end position="105"/>
    </location>
</feature>